<gene>
    <name evidence="1" type="ORF">CFT61_14020</name>
</gene>
<proteinExistence type="predicted"/>
<accession>A0AA91YW19</accession>
<evidence type="ECO:0000313" key="1">
    <source>
        <dbReference type="EMBL" id="OXL42897.1"/>
    </source>
</evidence>
<dbReference type="EMBL" id="NMPZ01000029">
    <property type="protein sequence ID" value="OXL42897.1"/>
    <property type="molecule type" value="Genomic_DNA"/>
</dbReference>
<reference evidence="1 2" key="1">
    <citation type="submission" date="2017-07" db="EMBL/GenBank/DDBJ databases">
        <title>Draft genome sequence of Prevotella copri isolated from the gut of healthy adult Indian.</title>
        <authorList>
            <person name="Das B."/>
            <person name="Bag S."/>
            <person name="Ghosh T.S."/>
        </authorList>
    </citation>
    <scope>NUCLEOTIDE SEQUENCE [LARGE SCALE GENOMIC DNA]</scope>
    <source>
        <strain evidence="1 2">Indica</strain>
    </source>
</reference>
<dbReference type="AlphaFoldDB" id="A0AA91YW19"/>
<comment type="caution">
    <text evidence="1">The sequence shown here is derived from an EMBL/GenBank/DDBJ whole genome shotgun (WGS) entry which is preliminary data.</text>
</comment>
<name>A0AA91YW19_9BACT</name>
<dbReference type="Proteomes" id="UP000215155">
    <property type="component" value="Unassembled WGS sequence"/>
</dbReference>
<organism evidence="1 2">
    <name type="scientific">Segatella copri</name>
    <dbReference type="NCBI Taxonomy" id="165179"/>
    <lineage>
        <taxon>Bacteria</taxon>
        <taxon>Pseudomonadati</taxon>
        <taxon>Bacteroidota</taxon>
        <taxon>Bacteroidia</taxon>
        <taxon>Bacteroidales</taxon>
        <taxon>Prevotellaceae</taxon>
        <taxon>Segatella</taxon>
    </lineage>
</organism>
<protein>
    <submittedName>
        <fullName evidence="1">Uncharacterized protein</fullName>
    </submittedName>
</protein>
<sequence>MLIFLPKNKIDIMQRMIITLCIMSIPFFQSFSKRYSKTNLKIDIPSENIHFRMQVYKGKNYFILPKVALNSLNKYMDNERIWQWQKTYIIGKTNVILDSLKAGDIVGDICTGFYKIRKKTSFRLLYFIPPQKIGYVILPYMYNEKANRLYVKNISDYITTPDTKYLYSIDDNHLIWIENTPSYEKIPNEVCRLQIYNHPSLSVERELKEEYLRNKSSNGLKHN</sequence>
<evidence type="ECO:0000313" key="2">
    <source>
        <dbReference type="Proteomes" id="UP000215155"/>
    </source>
</evidence>